<protein>
    <submittedName>
        <fullName evidence="1">Uncharacterized protein</fullName>
    </submittedName>
</protein>
<evidence type="ECO:0000313" key="1">
    <source>
        <dbReference type="WBParaSite" id="MCU_010835-RA"/>
    </source>
</evidence>
<dbReference type="WBParaSite" id="MCU_010835-RA">
    <property type="protein sequence ID" value="MCU_010835-RA"/>
    <property type="gene ID" value="MCU_010835"/>
</dbReference>
<dbReference type="AlphaFoldDB" id="A0A5K3FV10"/>
<proteinExistence type="predicted"/>
<reference evidence="1" key="1">
    <citation type="submission" date="2019-11" db="UniProtKB">
        <authorList>
            <consortium name="WormBaseParasite"/>
        </authorList>
    </citation>
    <scope>IDENTIFICATION</scope>
</reference>
<organism evidence="1">
    <name type="scientific">Mesocestoides corti</name>
    <name type="common">Flatworm</name>
    <dbReference type="NCBI Taxonomy" id="53468"/>
    <lineage>
        <taxon>Eukaryota</taxon>
        <taxon>Metazoa</taxon>
        <taxon>Spiralia</taxon>
        <taxon>Lophotrochozoa</taxon>
        <taxon>Platyhelminthes</taxon>
        <taxon>Cestoda</taxon>
        <taxon>Eucestoda</taxon>
        <taxon>Cyclophyllidea</taxon>
        <taxon>Mesocestoididae</taxon>
        <taxon>Mesocestoides</taxon>
    </lineage>
</organism>
<accession>A0A5K3FV10</accession>
<sequence length="117" mass="13064">MQPTSIRLLAWLVNSSDRGNSLGPVILLKTLPEDGSFLSRYGRVDATKPGKEYIIAAECSSRPLFPDSDVKHSQKWQTTSSGSLCFDVQLRKHQLSHLQITLDIWLRANGIDENILA</sequence>
<name>A0A5K3FV10_MESCO</name>